<feature type="transmembrane region" description="Helical" evidence="8">
    <location>
        <begin position="206"/>
        <end position="230"/>
    </location>
</feature>
<evidence type="ECO:0000256" key="1">
    <source>
        <dbReference type="ARBA" id="ARBA00004651"/>
    </source>
</evidence>
<dbReference type="PANTHER" id="PTHR23502:SF132">
    <property type="entry name" value="POLYAMINE TRANSPORTER 2-RELATED"/>
    <property type="match status" value="1"/>
</dbReference>
<dbReference type="Pfam" id="PF07690">
    <property type="entry name" value="MFS_1"/>
    <property type="match status" value="1"/>
</dbReference>
<dbReference type="Proteomes" id="UP000199051">
    <property type="component" value="Unassembled WGS sequence"/>
</dbReference>
<evidence type="ECO:0000256" key="4">
    <source>
        <dbReference type="ARBA" id="ARBA00022475"/>
    </source>
</evidence>
<dbReference type="AlphaFoldDB" id="A0A1H9LL41"/>
<evidence type="ECO:0000313" key="10">
    <source>
        <dbReference type="EMBL" id="SER11927.1"/>
    </source>
</evidence>
<keyword evidence="5 8" id="KW-0812">Transmembrane</keyword>
<dbReference type="InterPro" id="IPR005829">
    <property type="entry name" value="Sugar_transporter_CS"/>
</dbReference>
<dbReference type="STRING" id="155974.SAMN04487818_101641"/>
<feature type="transmembrane region" description="Helical" evidence="8">
    <location>
        <begin position="99"/>
        <end position="118"/>
    </location>
</feature>
<dbReference type="PROSITE" id="PS00216">
    <property type="entry name" value="SUGAR_TRANSPORT_1"/>
    <property type="match status" value="1"/>
</dbReference>
<keyword evidence="11" id="KW-1185">Reference proteome</keyword>
<accession>A0A1H9LL41</accession>
<feature type="transmembrane region" description="Helical" evidence="8">
    <location>
        <begin position="242"/>
        <end position="261"/>
    </location>
</feature>
<keyword evidence="3" id="KW-0813">Transport</keyword>
<feature type="transmembrane region" description="Helical" evidence="8">
    <location>
        <begin position="273"/>
        <end position="294"/>
    </location>
</feature>
<dbReference type="PANTHER" id="PTHR23502">
    <property type="entry name" value="MAJOR FACILITATOR SUPERFAMILY"/>
    <property type="match status" value="1"/>
</dbReference>
<dbReference type="RefSeq" id="WP_092774841.1">
    <property type="nucleotide sequence ID" value="NZ_FOGI01000001.1"/>
</dbReference>
<evidence type="ECO:0000256" key="5">
    <source>
        <dbReference type="ARBA" id="ARBA00022692"/>
    </source>
</evidence>
<feature type="transmembrane region" description="Helical" evidence="8">
    <location>
        <begin position="300"/>
        <end position="324"/>
    </location>
</feature>
<dbReference type="NCBIfam" id="TIGR00710">
    <property type="entry name" value="efflux_Bcr_CflA"/>
    <property type="match status" value="1"/>
</dbReference>
<evidence type="ECO:0000256" key="6">
    <source>
        <dbReference type="ARBA" id="ARBA00022989"/>
    </source>
</evidence>
<sequence length="403" mass="41361">MSLRRVAVVLGLLEMFGPISMDLYMPALPQLAVELDTSSSLAQATMSACMLGLALGQLAVGPLSDRFGRRRPLLIGVGLFAVLSLVCAITPSIELLLAARFFQGLCGSAGIVIALAVARDLTEGVDLVRLLVMLTTVGALAPIVAPVVGGQLAPIMGWRGIFAVLAAIGVALFVLALTALPESLPPQARHAPGAEMGFTVLVRDRLFLSFLVVGAFGGTAFFTYLASISFVLQDSYSLSPQLFSVCFAANAVMSVIGAQINRVVVRKAGPARMYVICTVATAVAALAMLVTVLFDAGMVALLVPLALMMLVGGGTQSNGSALALADHRDRAGSAAALLGTSGFAIGPLVAPLVSLGGTTPLSMSLTIAVAYGCSAVLVWLVVLPRLRRQPVGVTVAAPVPPGV</sequence>
<evidence type="ECO:0000259" key="9">
    <source>
        <dbReference type="PROSITE" id="PS50850"/>
    </source>
</evidence>
<dbReference type="Gene3D" id="1.20.1720.10">
    <property type="entry name" value="Multidrug resistance protein D"/>
    <property type="match status" value="1"/>
</dbReference>
<dbReference type="GO" id="GO:0042910">
    <property type="term" value="F:xenobiotic transmembrane transporter activity"/>
    <property type="evidence" value="ECO:0007669"/>
    <property type="project" value="InterPro"/>
</dbReference>
<proteinExistence type="inferred from homology"/>
<evidence type="ECO:0000313" key="11">
    <source>
        <dbReference type="Proteomes" id="UP000199051"/>
    </source>
</evidence>
<dbReference type="SUPFAM" id="SSF103473">
    <property type="entry name" value="MFS general substrate transporter"/>
    <property type="match status" value="1"/>
</dbReference>
<dbReference type="InterPro" id="IPR011701">
    <property type="entry name" value="MFS"/>
</dbReference>
<organism evidence="10 11">
    <name type="scientific">Actinokineospora terrae</name>
    <dbReference type="NCBI Taxonomy" id="155974"/>
    <lineage>
        <taxon>Bacteria</taxon>
        <taxon>Bacillati</taxon>
        <taxon>Actinomycetota</taxon>
        <taxon>Actinomycetes</taxon>
        <taxon>Pseudonocardiales</taxon>
        <taxon>Pseudonocardiaceae</taxon>
        <taxon>Actinokineospora</taxon>
    </lineage>
</organism>
<gene>
    <name evidence="10" type="ORF">SAMN04487818_101641</name>
</gene>
<feature type="transmembrane region" description="Helical" evidence="8">
    <location>
        <begin position="130"/>
        <end position="148"/>
    </location>
</feature>
<keyword evidence="7 8" id="KW-0472">Membrane</keyword>
<evidence type="ECO:0000256" key="7">
    <source>
        <dbReference type="ARBA" id="ARBA00023136"/>
    </source>
</evidence>
<reference evidence="11" key="1">
    <citation type="submission" date="2016-10" db="EMBL/GenBank/DDBJ databases">
        <authorList>
            <person name="Varghese N."/>
            <person name="Submissions S."/>
        </authorList>
    </citation>
    <scope>NUCLEOTIDE SEQUENCE [LARGE SCALE GENOMIC DNA]</scope>
    <source>
        <strain evidence="11">DSM 44260</strain>
    </source>
</reference>
<comment type="subcellular location">
    <subcellularLocation>
        <location evidence="1">Cell membrane</location>
        <topology evidence="1">Multi-pass membrane protein</topology>
    </subcellularLocation>
</comment>
<dbReference type="GO" id="GO:0005886">
    <property type="term" value="C:plasma membrane"/>
    <property type="evidence" value="ECO:0007669"/>
    <property type="project" value="UniProtKB-SubCell"/>
</dbReference>
<evidence type="ECO:0000256" key="2">
    <source>
        <dbReference type="ARBA" id="ARBA00006236"/>
    </source>
</evidence>
<feature type="transmembrane region" description="Helical" evidence="8">
    <location>
        <begin position="336"/>
        <end position="355"/>
    </location>
</feature>
<dbReference type="InterPro" id="IPR004812">
    <property type="entry name" value="Efflux_drug-R_Bcr/CmlA"/>
</dbReference>
<feature type="transmembrane region" description="Helical" evidence="8">
    <location>
        <begin position="73"/>
        <end position="93"/>
    </location>
</feature>
<feature type="domain" description="Major facilitator superfamily (MFS) profile" evidence="9">
    <location>
        <begin position="6"/>
        <end position="387"/>
    </location>
</feature>
<evidence type="ECO:0000256" key="3">
    <source>
        <dbReference type="ARBA" id="ARBA00022448"/>
    </source>
</evidence>
<feature type="transmembrane region" description="Helical" evidence="8">
    <location>
        <begin position="41"/>
        <end position="61"/>
    </location>
</feature>
<feature type="transmembrane region" description="Helical" evidence="8">
    <location>
        <begin position="160"/>
        <end position="180"/>
    </location>
</feature>
<protein>
    <submittedName>
        <fullName evidence="10">MFS transporter, DHA1 family, bicyclomycin/chloramphenicol resistance protein</fullName>
    </submittedName>
</protein>
<feature type="transmembrane region" description="Helical" evidence="8">
    <location>
        <begin position="361"/>
        <end position="382"/>
    </location>
</feature>
<comment type="similarity">
    <text evidence="2">Belongs to the major facilitator superfamily. Bcr/CmlA family.</text>
</comment>
<dbReference type="EMBL" id="FOGI01000001">
    <property type="protein sequence ID" value="SER11927.1"/>
    <property type="molecule type" value="Genomic_DNA"/>
</dbReference>
<keyword evidence="4" id="KW-1003">Cell membrane</keyword>
<dbReference type="InterPro" id="IPR036259">
    <property type="entry name" value="MFS_trans_sf"/>
</dbReference>
<name>A0A1H9LL41_9PSEU</name>
<evidence type="ECO:0000256" key="8">
    <source>
        <dbReference type="SAM" id="Phobius"/>
    </source>
</evidence>
<keyword evidence="6 8" id="KW-1133">Transmembrane helix</keyword>
<dbReference type="InterPro" id="IPR020846">
    <property type="entry name" value="MFS_dom"/>
</dbReference>
<dbReference type="PROSITE" id="PS50850">
    <property type="entry name" value="MFS"/>
    <property type="match status" value="1"/>
</dbReference>
<dbReference type="GO" id="GO:1990961">
    <property type="term" value="P:xenobiotic detoxification by transmembrane export across the plasma membrane"/>
    <property type="evidence" value="ECO:0007669"/>
    <property type="project" value="InterPro"/>
</dbReference>
<dbReference type="CDD" id="cd17320">
    <property type="entry name" value="MFS_MdfA_MDR_like"/>
    <property type="match status" value="1"/>
</dbReference>